<evidence type="ECO:0000313" key="6">
    <source>
        <dbReference type="Proteomes" id="UP001521209"/>
    </source>
</evidence>
<dbReference type="PANTHER" id="PTHR33711:SF9">
    <property type="entry name" value="PROTOCATECHUATE 3,4-DIOXYGENASE ALPHA CHAIN"/>
    <property type="match status" value="1"/>
</dbReference>
<dbReference type="NCBIfam" id="TIGR02423">
    <property type="entry name" value="protocat_alph"/>
    <property type="match status" value="1"/>
</dbReference>
<dbReference type="InterPro" id="IPR015889">
    <property type="entry name" value="Intradiol_dOase_core"/>
</dbReference>
<comment type="caution">
    <text evidence="5">The sequence shown here is derived from an EMBL/GenBank/DDBJ whole genome shotgun (WGS) entry which is preliminary data.</text>
</comment>
<reference evidence="5 6" key="1">
    <citation type="submission" date="2022-01" db="EMBL/GenBank/DDBJ databases">
        <authorList>
            <person name="Won M."/>
            <person name="Kim S.-J."/>
            <person name="Kwon S.-W."/>
        </authorList>
    </citation>
    <scope>NUCLEOTIDE SEQUENCE [LARGE SCALE GENOMIC DNA]</scope>
    <source>
        <strain evidence="5 6">KCTC 23505</strain>
    </source>
</reference>
<sequence>MFATASQTIGPFWHLIDDPAWFDLTRFGAEGERIAIEGRMTDGAAAGVTDAAIELFQTSPARSASFPGYGRTATGSDGTFRFVTIRPEPLSGPAGARGNALQAPHCGIAIFARGLLKPLFTRVYFAGEALNETDPILALIDPPSRRPTLIARQIAPARYHLDISLQGDAETVFLEF</sequence>
<evidence type="ECO:0000256" key="2">
    <source>
        <dbReference type="ARBA" id="ARBA00022964"/>
    </source>
</evidence>
<dbReference type="PANTHER" id="PTHR33711">
    <property type="entry name" value="DIOXYGENASE, PUTATIVE (AFU_ORTHOLOGUE AFUA_2G02910)-RELATED"/>
    <property type="match status" value="1"/>
</dbReference>
<dbReference type="InterPro" id="IPR012786">
    <property type="entry name" value="Protocat_dOase_a"/>
</dbReference>
<dbReference type="InterPro" id="IPR000627">
    <property type="entry name" value="Intradiol_dOase_C"/>
</dbReference>
<protein>
    <submittedName>
        <fullName evidence="5">Protocatechuate 3,4-dioxygenase subunit alpha</fullName>
        <ecNumber evidence="5">1.13.11.3</ecNumber>
    </submittedName>
</protein>
<evidence type="ECO:0000256" key="1">
    <source>
        <dbReference type="ARBA" id="ARBA00007825"/>
    </source>
</evidence>
<proteinExistence type="inferred from homology"/>
<dbReference type="InterPro" id="IPR050770">
    <property type="entry name" value="Intradiol_RC_Dioxygenase"/>
</dbReference>
<keyword evidence="6" id="KW-1185">Reference proteome</keyword>
<dbReference type="Proteomes" id="UP001521209">
    <property type="component" value="Unassembled WGS sequence"/>
</dbReference>
<evidence type="ECO:0000259" key="4">
    <source>
        <dbReference type="Pfam" id="PF00775"/>
    </source>
</evidence>
<evidence type="ECO:0000256" key="3">
    <source>
        <dbReference type="ARBA" id="ARBA00023002"/>
    </source>
</evidence>
<evidence type="ECO:0000313" key="5">
    <source>
        <dbReference type="EMBL" id="MCF3948080.1"/>
    </source>
</evidence>
<name>A0ABS9E0Z2_9PROT</name>
<accession>A0ABS9E0Z2</accession>
<dbReference type="SUPFAM" id="SSF49482">
    <property type="entry name" value="Aromatic compound dioxygenase"/>
    <property type="match status" value="1"/>
</dbReference>
<comment type="similarity">
    <text evidence="1">Belongs to the intradiol ring-cleavage dioxygenase family.</text>
</comment>
<organism evidence="5 6">
    <name type="scientific">Acidiphilium iwatense</name>
    <dbReference type="NCBI Taxonomy" id="768198"/>
    <lineage>
        <taxon>Bacteria</taxon>
        <taxon>Pseudomonadati</taxon>
        <taxon>Pseudomonadota</taxon>
        <taxon>Alphaproteobacteria</taxon>
        <taxon>Acetobacterales</taxon>
        <taxon>Acidocellaceae</taxon>
        <taxon>Acidiphilium</taxon>
    </lineage>
</organism>
<dbReference type="EMBL" id="JAKGBZ010000038">
    <property type="protein sequence ID" value="MCF3948080.1"/>
    <property type="molecule type" value="Genomic_DNA"/>
</dbReference>
<feature type="domain" description="Intradiol ring-cleavage dioxygenases" evidence="4">
    <location>
        <begin position="30"/>
        <end position="151"/>
    </location>
</feature>
<dbReference type="EC" id="1.13.11.3" evidence="5"/>
<gene>
    <name evidence="5" type="primary">pcaG</name>
    <name evidence="5" type="ORF">L2A60_15495</name>
</gene>
<keyword evidence="3 5" id="KW-0560">Oxidoreductase</keyword>
<keyword evidence="2" id="KW-0223">Dioxygenase</keyword>
<dbReference type="Pfam" id="PF00775">
    <property type="entry name" value="Dioxygenase_C"/>
    <property type="match status" value="1"/>
</dbReference>
<dbReference type="GO" id="GO:0018578">
    <property type="term" value="F:protocatechuate 3,4-dioxygenase activity"/>
    <property type="evidence" value="ECO:0007669"/>
    <property type="project" value="UniProtKB-EC"/>
</dbReference>
<dbReference type="RefSeq" id="WP_235705365.1">
    <property type="nucleotide sequence ID" value="NZ_JAKGBZ010000038.1"/>
</dbReference>
<dbReference type="Gene3D" id="2.60.130.10">
    <property type="entry name" value="Aromatic compound dioxygenase"/>
    <property type="match status" value="1"/>
</dbReference>